<proteinExistence type="inferred from homology"/>
<name>A0A7W7R8Q2_KITKI</name>
<sequence length="188" mass="20513">MSSDNSQTLHGSFALRDSFAVPPARVFAAFAEPALRTRWFRLPGRSKTAEHELDFRVGGGEVSRNVFVFGDVEEFLENRSRFLDIVPDERIVFVYEAKVNGVLRWTSLVTVELAAQDGGCRLDWTEQYAFLVLTGDGSADVAHLQGGTRFLLNGLAAAVETGTAGLRGGARLILDGRSAVADANRQHT</sequence>
<evidence type="ECO:0000256" key="1">
    <source>
        <dbReference type="ARBA" id="ARBA00006817"/>
    </source>
</evidence>
<evidence type="ECO:0000313" key="3">
    <source>
        <dbReference type="EMBL" id="MBB4926876.1"/>
    </source>
</evidence>
<dbReference type="Gene3D" id="3.30.530.20">
    <property type="match status" value="1"/>
</dbReference>
<comment type="caution">
    <text evidence="3">The sequence shown here is derived from an EMBL/GenBank/DDBJ whole genome shotgun (WGS) entry which is preliminary data.</text>
</comment>
<reference evidence="3 4" key="1">
    <citation type="submission" date="2020-08" db="EMBL/GenBank/DDBJ databases">
        <title>Sequencing the genomes of 1000 actinobacteria strains.</title>
        <authorList>
            <person name="Klenk H.-P."/>
        </authorList>
    </citation>
    <scope>NUCLEOTIDE SEQUENCE [LARGE SCALE GENOMIC DNA]</scope>
    <source>
        <strain evidence="3 4">DSM 41654</strain>
    </source>
</reference>
<dbReference type="RefSeq" id="WP_312897460.1">
    <property type="nucleotide sequence ID" value="NZ_JACHJV010000001.1"/>
</dbReference>
<protein>
    <submittedName>
        <fullName evidence="3">Uncharacterized protein YndB with AHSA1/START domain</fullName>
    </submittedName>
</protein>
<feature type="domain" description="Activator of Hsp90 ATPase homologue 1/2-like C-terminal" evidence="2">
    <location>
        <begin position="21"/>
        <end position="159"/>
    </location>
</feature>
<gene>
    <name evidence="3" type="ORF">FHR34_005869</name>
</gene>
<evidence type="ECO:0000259" key="2">
    <source>
        <dbReference type="Pfam" id="PF08327"/>
    </source>
</evidence>
<dbReference type="InterPro" id="IPR023393">
    <property type="entry name" value="START-like_dom_sf"/>
</dbReference>
<dbReference type="EMBL" id="JACHJV010000001">
    <property type="protein sequence ID" value="MBB4926876.1"/>
    <property type="molecule type" value="Genomic_DNA"/>
</dbReference>
<accession>A0A7W7R8Q2</accession>
<dbReference type="InterPro" id="IPR013538">
    <property type="entry name" value="ASHA1/2-like_C"/>
</dbReference>
<evidence type="ECO:0000313" key="4">
    <source>
        <dbReference type="Proteomes" id="UP000540506"/>
    </source>
</evidence>
<dbReference type="AlphaFoldDB" id="A0A7W7R8Q2"/>
<dbReference type="Pfam" id="PF08327">
    <property type="entry name" value="AHSA1"/>
    <property type="match status" value="1"/>
</dbReference>
<dbReference type="SUPFAM" id="SSF55961">
    <property type="entry name" value="Bet v1-like"/>
    <property type="match status" value="1"/>
</dbReference>
<comment type="similarity">
    <text evidence="1">Belongs to the AHA1 family.</text>
</comment>
<keyword evidence="4" id="KW-1185">Reference proteome</keyword>
<organism evidence="3 4">
    <name type="scientific">Kitasatospora kifunensis</name>
    <name type="common">Streptomyces kifunensis</name>
    <dbReference type="NCBI Taxonomy" id="58351"/>
    <lineage>
        <taxon>Bacteria</taxon>
        <taxon>Bacillati</taxon>
        <taxon>Actinomycetota</taxon>
        <taxon>Actinomycetes</taxon>
        <taxon>Kitasatosporales</taxon>
        <taxon>Streptomycetaceae</taxon>
        <taxon>Kitasatospora</taxon>
    </lineage>
</organism>
<dbReference type="Proteomes" id="UP000540506">
    <property type="component" value="Unassembled WGS sequence"/>
</dbReference>